<name>A0A4Y2BKW5_ARAVE</name>
<dbReference type="EMBL" id="BGPR01160016">
    <property type="protein sequence ID" value="GBL92364.1"/>
    <property type="molecule type" value="Genomic_DNA"/>
</dbReference>
<dbReference type="Proteomes" id="UP000499080">
    <property type="component" value="Unassembled WGS sequence"/>
</dbReference>
<reference evidence="1 3" key="1">
    <citation type="journal article" date="2019" name="Sci. Rep.">
        <title>Orb-weaving spider Araneus ventricosus genome elucidates the spidroin gene catalogue.</title>
        <authorList>
            <person name="Kono N."/>
            <person name="Nakamura H."/>
            <person name="Ohtoshi R."/>
            <person name="Moran D.A.P."/>
            <person name="Shinohara A."/>
            <person name="Yoshida Y."/>
            <person name="Fujiwara M."/>
            <person name="Mori M."/>
            <person name="Tomita M."/>
            <person name="Arakawa K."/>
        </authorList>
    </citation>
    <scope>NUCLEOTIDE SEQUENCE [LARGE SCALE GENOMIC DNA]</scope>
</reference>
<organism evidence="1 3">
    <name type="scientific">Araneus ventricosus</name>
    <name type="common">Orbweaver spider</name>
    <name type="synonym">Epeira ventricosa</name>
    <dbReference type="NCBI Taxonomy" id="182803"/>
    <lineage>
        <taxon>Eukaryota</taxon>
        <taxon>Metazoa</taxon>
        <taxon>Ecdysozoa</taxon>
        <taxon>Arthropoda</taxon>
        <taxon>Chelicerata</taxon>
        <taxon>Arachnida</taxon>
        <taxon>Araneae</taxon>
        <taxon>Araneomorphae</taxon>
        <taxon>Entelegynae</taxon>
        <taxon>Araneoidea</taxon>
        <taxon>Araneidae</taxon>
        <taxon>Araneus</taxon>
    </lineage>
</organism>
<keyword evidence="3" id="KW-1185">Reference proteome</keyword>
<dbReference type="AlphaFoldDB" id="A0A4Y2BKW5"/>
<sequence>MRSCWISKRVLASPGDTIMGELCYPPPEIVRTSYRRGRPWSVMTTKAQASVFEVLQRLSFTGPWMPRQDRGNMVCGLPKLSVPISDDT</sequence>
<evidence type="ECO:0000313" key="2">
    <source>
        <dbReference type="EMBL" id="GBL92364.1"/>
    </source>
</evidence>
<evidence type="ECO:0000313" key="3">
    <source>
        <dbReference type="Proteomes" id="UP000499080"/>
    </source>
</evidence>
<gene>
    <name evidence="1" type="ORF">AVEN_252756_1</name>
    <name evidence="2" type="ORF">AVEN_268675_1</name>
</gene>
<evidence type="ECO:0000313" key="1">
    <source>
        <dbReference type="EMBL" id="GBL92357.1"/>
    </source>
</evidence>
<protein>
    <submittedName>
        <fullName evidence="1">Uncharacterized protein</fullName>
    </submittedName>
</protein>
<comment type="caution">
    <text evidence="1">The sequence shown here is derived from an EMBL/GenBank/DDBJ whole genome shotgun (WGS) entry which is preliminary data.</text>
</comment>
<accession>A0A4Y2BKW5</accession>
<proteinExistence type="predicted"/>
<dbReference type="EMBL" id="BGPR01160014">
    <property type="protein sequence ID" value="GBL92357.1"/>
    <property type="molecule type" value="Genomic_DNA"/>
</dbReference>